<dbReference type="PANTHER" id="PTHR11709:SF261">
    <property type="entry name" value="LACCASE"/>
    <property type="match status" value="1"/>
</dbReference>
<evidence type="ECO:0008006" key="6">
    <source>
        <dbReference type="Google" id="ProtNLM"/>
    </source>
</evidence>
<evidence type="ECO:0000313" key="5">
    <source>
        <dbReference type="Proteomes" id="UP000836841"/>
    </source>
</evidence>
<organism evidence="4 5">
    <name type="scientific">Thlaspi arvense</name>
    <name type="common">Field penny-cress</name>
    <dbReference type="NCBI Taxonomy" id="13288"/>
    <lineage>
        <taxon>Eukaryota</taxon>
        <taxon>Viridiplantae</taxon>
        <taxon>Streptophyta</taxon>
        <taxon>Embryophyta</taxon>
        <taxon>Tracheophyta</taxon>
        <taxon>Spermatophyta</taxon>
        <taxon>Magnoliopsida</taxon>
        <taxon>eudicotyledons</taxon>
        <taxon>Gunneridae</taxon>
        <taxon>Pentapetalae</taxon>
        <taxon>rosids</taxon>
        <taxon>malvids</taxon>
        <taxon>Brassicales</taxon>
        <taxon>Brassicaceae</taxon>
        <taxon>Thlaspideae</taxon>
        <taxon>Thlaspi</taxon>
    </lineage>
</organism>
<dbReference type="InterPro" id="IPR011707">
    <property type="entry name" value="Cu-oxidase-like_N"/>
</dbReference>
<dbReference type="InterPro" id="IPR045087">
    <property type="entry name" value="Cu-oxidase_fam"/>
</dbReference>
<dbReference type="EMBL" id="CAJVSB020000134">
    <property type="protein sequence ID" value="CAH2041856.1"/>
    <property type="molecule type" value="Genomic_DNA"/>
</dbReference>
<dbReference type="Pfam" id="PF07732">
    <property type="entry name" value="Cu-oxidase_3"/>
    <property type="match status" value="1"/>
</dbReference>
<keyword evidence="5" id="KW-1185">Reference proteome</keyword>
<dbReference type="SUPFAM" id="SSF49503">
    <property type="entry name" value="Cupredoxins"/>
    <property type="match status" value="2"/>
</dbReference>
<comment type="similarity">
    <text evidence="1">Belongs to the multicopper oxidase family.</text>
</comment>
<gene>
    <name evidence="4" type="ORF">TAV2_LOCUS4560</name>
</gene>
<accession>A0AAU9RL39</accession>
<comment type="caution">
    <text evidence="4">The sequence shown here is derived from an EMBL/GenBank/DDBJ whole genome shotgun (WGS) entry which is preliminary data.</text>
</comment>
<dbReference type="InterPro" id="IPR001117">
    <property type="entry name" value="Cu-oxidase_2nd"/>
</dbReference>
<dbReference type="PANTHER" id="PTHR11709">
    <property type="entry name" value="MULTI-COPPER OXIDASE"/>
    <property type="match status" value="1"/>
</dbReference>
<dbReference type="GO" id="GO:0005507">
    <property type="term" value="F:copper ion binding"/>
    <property type="evidence" value="ECO:0007669"/>
    <property type="project" value="InterPro"/>
</dbReference>
<evidence type="ECO:0000256" key="1">
    <source>
        <dbReference type="ARBA" id="ARBA00010609"/>
    </source>
</evidence>
<dbReference type="GO" id="GO:0016491">
    <property type="term" value="F:oxidoreductase activity"/>
    <property type="evidence" value="ECO:0007669"/>
    <property type="project" value="TreeGrafter"/>
</dbReference>
<evidence type="ECO:0000313" key="4">
    <source>
        <dbReference type="EMBL" id="CAH2041856.1"/>
    </source>
</evidence>
<evidence type="ECO:0000259" key="2">
    <source>
        <dbReference type="Pfam" id="PF00394"/>
    </source>
</evidence>
<proteinExistence type="inferred from homology"/>
<dbReference type="Proteomes" id="UP000836841">
    <property type="component" value="Unassembled WGS sequence"/>
</dbReference>
<reference evidence="4 5" key="1">
    <citation type="submission" date="2022-03" db="EMBL/GenBank/DDBJ databases">
        <authorList>
            <person name="Nunn A."/>
            <person name="Chopra R."/>
            <person name="Nunn A."/>
            <person name="Contreras Garrido A."/>
        </authorList>
    </citation>
    <scope>NUCLEOTIDE SEQUENCE [LARGE SCALE GENOMIC DNA]</scope>
</reference>
<dbReference type="AlphaFoldDB" id="A0AAU9RL39"/>
<sequence length="171" mass="19182">MKEANFTRLCSSRSMLVVNDSFPGPVIHYLSTSRMKEIMAHGVKQPRNPWSDGPEYITQCAIQPGTNFTYEVIFSIEEGTLWWHAHSDWTRSTVHGAIVVYPRLGTTYPFPKPDEEEIIILGSWYKGDVNYLLLEDLQEGGPLPVSDAYLINGQPGDFCNCSKGTSSSFIS</sequence>
<dbReference type="Gene3D" id="2.60.40.420">
    <property type="entry name" value="Cupredoxins - blue copper proteins"/>
    <property type="match status" value="1"/>
</dbReference>
<name>A0AAU9RL39_THLAR</name>
<feature type="domain" description="Plastocyanin-like" evidence="2">
    <location>
        <begin position="117"/>
        <end position="164"/>
    </location>
</feature>
<feature type="domain" description="Plastocyanin-like" evidence="3">
    <location>
        <begin position="2"/>
        <end position="103"/>
    </location>
</feature>
<evidence type="ECO:0000259" key="3">
    <source>
        <dbReference type="Pfam" id="PF07732"/>
    </source>
</evidence>
<dbReference type="Pfam" id="PF00394">
    <property type="entry name" value="Cu-oxidase"/>
    <property type="match status" value="1"/>
</dbReference>
<protein>
    <recommendedName>
        <fullName evidence="6">Plastocyanin-like domain-containing protein</fullName>
    </recommendedName>
</protein>
<dbReference type="InterPro" id="IPR008972">
    <property type="entry name" value="Cupredoxin"/>
</dbReference>